<name>A0A1H7AN28_9DEIO</name>
<evidence type="ECO:0000259" key="1">
    <source>
        <dbReference type="Pfam" id="PF13180"/>
    </source>
</evidence>
<organism evidence="2 3">
    <name type="scientific">Deinococcus reticulitermitis</name>
    <dbReference type="NCBI Taxonomy" id="856736"/>
    <lineage>
        <taxon>Bacteria</taxon>
        <taxon>Thermotogati</taxon>
        <taxon>Deinococcota</taxon>
        <taxon>Deinococci</taxon>
        <taxon>Deinococcales</taxon>
        <taxon>Deinococcaceae</taxon>
        <taxon>Deinococcus</taxon>
    </lineage>
</organism>
<dbReference type="AlphaFoldDB" id="A0A1H7AN28"/>
<dbReference type="InterPro" id="IPR036034">
    <property type="entry name" value="PDZ_sf"/>
</dbReference>
<proteinExistence type="predicted"/>
<dbReference type="InterPro" id="IPR001478">
    <property type="entry name" value="PDZ"/>
</dbReference>
<dbReference type="Proteomes" id="UP000199223">
    <property type="component" value="Unassembled WGS sequence"/>
</dbReference>
<reference evidence="3" key="1">
    <citation type="submission" date="2016-10" db="EMBL/GenBank/DDBJ databases">
        <authorList>
            <person name="Varghese N."/>
            <person name="Submissions S."/>
        </authorList>
    </citation>
    <scope>NUCLEOTIDE SEQUENCE [LARGE SCALE GENOMIC DNA]</scope>
    <source>
        <strain evidence="3">CGMCC 1.10218</strain>
    </source>
</reference>
<sequence length="60" mass="6179">MITAAAGRAVSSVQDLRGVLLGQRPGDRMTLTLRRGGGQVTLTLTLPATSSPFAPSVQSL</sequence>
<evidence type="ECO:0000313" key="2">
    <source>
        <dbReference type="EMBL" id="SEJ66356.1"/>
    </source>
</evidence>
<feature type="domain" description="PDZ" evidence="1">
    <location>
        <begin position="2"/>
        <end position="46"/>
    </location>
</feature>
<dbReference type="STRING" id="856736.SAMN04488058_11361"/>
<dbReference type="Gene3D" id="2.30.42.10">
    <property type="match status" value="1"/>
</dbReference>
<dbReference type="EMBL" id="FNZA01000013">
    <property type="protein sequence ID" value="SEJ66356.1"/>
    <property type="molecule type" value="Genomic_DNA"/>
</dbReference>
<keyword evidence="3" id="KW-1185">Reference proteome</keyword>
<evidence type="ECO:0000313" key="3">
    <source>
        <dbReference type="Proteomes" id="UP000199223"/>
    </source>
</evidence>
<protein>
    <submittedName>
        <fullName evidence="2">PDZ domain-containing protein</fullName>
    </submittedName>
</protein>
<dbReference type="Pfam" id="PF13180">
    <property type="entry name" value="PDZ_2"/>
    <property type="match status" value="1"/>
</dbReference>
<accession>A0A1H7AN28</accession>
<gene>
    <name evidence="2" type="ORF">SAMN04488058_11361</name>
</gene>
<dbReference type="SUPFAM" id="SSF50156">
    <property type="entry name" value="PDZ domain-like"/>
    <property type="match status" value="1"/>
</dbReference>